<keyword evidence="1" id="KW-0812">Transmembrane</keyword>
<evidence type="ECO:0000313" key="2">
    <source>
        <dbReference type="EMBL" id="OJF14442.1"/>
    </source>
</evidence>
<proteinExistence type="predicted"/>
<sequence length="105" mass="10786">MLLAGLEVLAVAGEAVPVEVVDRVKLVTLFQHTVPAGDKPGFFAAMQALLTATFSVASLTFGFLGDVLSPQTLCLIQAAGFVPVALALLAVRRREPVPAVVGSAA</sequence>
<evidence type="ECO:0000256" key="1">
    <source>
        <dbReference type="SAM" id="Phobius"/>
    </source>
</evidence>
<name>A0A1K0GB17_9ACTN</name>
<dbReference type="AlphaFoldDB" id="A0A1K0GB17"/>
<protein>
    <submittedName>
        <fullName evidence="2">Uncharacterized protein</fullName>
    </submittedName>
</protein>
<keyword evidence="1" id="KW-1133">Transmembrane helix</keyword>
<comment type="caution">
    <text evidence="2">The sequence shown here is derived from an EMBL/GenBank/DDBJ whole genome shotgun (WGS) entry which is preliminary data.</text>
</comment>
<feature type="transmembrane region" description="Helical" evidence="1">
    <location>
        <begin position="41"/>
        <end position="65"/>
    </location>
</feature>
<evidence type="ECO:0000313" key="3">
    <source>
        <dbReference type="Proteomes" id="UP000182486"/>
    </source>
</evidence>
<dbReference type="EMBL" id="MEIA01000098">
    <property type="protein sequence ID" value="OJF14442.1"/>
    <property type="molecule type" value="Genomic_DNA"/>
</dbReference>
<gene>
    <name evidence="2" type="ORF">BG844_09720</name>
</gene>
<organism evidence="2 3">
    <name type="scientific">Couchioplanes caeruleus subsp. caeruleus</name>
    <dbReference type="NCBI Taxonomy" id="56427"/>
    <lineage>
        <taxon>Bacteria</taxon>
        <taxon>Bacillati</taxon>
        <taxon>Actinomycetota</taxon>
        <taxon>Actinomycetes</taxon>
        <taxon>Micromonosporales</taxon>
        <taxon>Micromonosporaceae</taxon>
        <taxon>Couchioplanes</taxon>
    </lineage>
</organism>
<feature type="transmembrane region" description="Helical" evidence="1">
    <location>
        <begin position="72"/>
        <end position="91"/>
    </location>
</feature>
<reference evidence="2 3" key="1">
    <citation type="submission" date="2016-09" db="EMBL/GenBank/DDBJ databases">
        <title>Couchioplanes caeruleus draft genome sequence.</title>
        <authorList>
            <person name="Sheehan J."/>
            <person name="Caffrey P."/>
        </authorList>
    </citation>
    <scope>NUCLEOTIDE SEQUENCE [LARGE SCALE GENOMIC DNA]</scope>
    <source>
        <strain evidence="2 3">DSM 43634</strain>
    </source>
</reference>
<dbReference type="Proteomes" id="UP000182486">
    <property type="component" value="Unassembled WGS sequence"/>
</dbReference>
<keyword evidence="3" id="KW-1185">Reference proteome</keyword>
<accession>A0A1K0GB17</accession>
<keyword evidence="1" id="KW-0472">Membrane</keyword>